<dbReference type="OrthoDB" id="7391519at2759"/>
<evidence type="ECO:0000313" key="2">
    <source>
        <dbReference type="EMBL" id="MBW0503839.1"/>
    </source>
</evidence>
<reference evidence="2" key="1">
    <citation type="submission" date="2021-03" db="EMBL/GenBank/DDBJ databases">
        <title>Draft genome sequence of rust myrtle Austropuccinia psidii MF-1, a brazilian biotype.</title>
        <authorList>
            <person name="Quecine M.C."/>
            <person name="Pachon D.M.R."/>
            <person name="Bonatelli M.L."/>
            <person name="Correr F.H."/>
            <person name="Franceschini L.M."/>
            <person name="Leite T.F."/>
            <person name="Margarido G.R.A."/>
            <person name="Almeida C.A."/>
            <person name="Ferrarezi J.A."/>
            <person name="Labate C.A."/>
        </authorList>
    </citation>
    <scope>NUCLEOTIDE SEQUENCE</scope>
    <source>
        <strain evidence="2">MF-1</strain>
    </source>
</reference>
<name>A0A9Q3DI94_9BASI</name>
<keyword evidence="3" id="KW-1185">Reference proteome</keyword>
<sequence length="97" mass="11076">MANNNHTDSTPRPSIANQDIDNSENSPLNQHRDPLLIQPNSDITSLQLNCHNRYDSTLSILNSELTHVALLLQEPWINPPTHKNWHRLTPANTPKRK</sequence>
<accession>A0A9Q3DI94</accession>
<evidence type="ECO:0000313" key="3">
    <source>
        <dbReference type="Proteomes" id="UP000765509"/>
    </source>
</evidence>
<organism evidence="2 3">
    <name type="scientific">Austropuccinia psidii MF-1</name>
    <dbReference type="NCBI Taxonomy" id="1389203"/>
    <lineage>
        <taxon>Eukaryota</taxon>
        <taxon>Fungi</taxon>
        <taxon>Dikarya</taxon>
        <taxon>Basidiomycota</taxon>
        <taxon>Pucciniomycotina</taxon>
        <taxon>Pucciniomycetes</taxon>
        <taxon>Pucciniales</taxon>
        <taxon>Sphaerophragmiaceae</taxon>
        <taxon>Austropuccinia</taxon>
    </lineage>
</organism>
<dbReference type="AlphaFoldDB" id="A0A9Q3DI94"/>
<protein>
    <submittedName>
        <fullName evidence="2">Uncharacterized protein</fullName>
    </submittedName>
</protein>
<evidence type="ECO:0000256" key="1">
    <source>
        <dbReference type="SAM" id="MobiDB-lite"/>
    </source>
</evidence>
<comment type="caution">
    <text evidence="2">The sequence shown here is derived from an EMBL/GenBank/DDBJ whole genome shotgun (WGS) entry which is preliminary data.</text>
</comment>
<proteinExistence type="predicted"/>
<feature type="region of interest" description="Disordered" evidence="1">
    <location>
        <begin position="1"/>
        <end position="36"/>
    </location>
</feature>
<feature type="compositionally biased region" description="Polar residues" evidence="1">
    <location>
        <begin position="1"/>
        <end position="29"/>
    </location>
</feature>
<gene>
    <name evidence="2" type="ORF">O181_043554</name>
</gene>
<dbReference type="EMBL" id="AVOT02017598">
    <property type="protein sequence ID" value="MBW0503839.1"/>
    <property type="molecule type" value="Genomic_DNA"/>
</dbReference>
<dbReference type="Proteomes" id="UP000765509">
    <property type="component" value="Unassembled WGS sequence"/>
</dbReference>